<dbReference type="InterPro" id="IPR001810">
    <property type="entry name" value="F-box_dom"/>
</dbReference>
<dbReference type="SUPFAM" id="SSF81383">
    <property type="entry name" value="F-box domain"/>
    <property type="match status" value="1"/>
</dbReference>
<evidence type="ECO:0000313" key="3">
    <source>
        <dbReference type="Proteomes" id="UP001222325"/>
    </source>
</evidence>
<name>A0AAD6U9K2_9AGAR</name>
<accession>A0AAD6U9K2</accession>
<dbReference type="AlphaFoldDB" id="A0AAD6U9K2"/>
<feature type="domain" description="F-box" evidence="1">
    <location>
        <begin position="29"/>
        <end position="73"/>
    </location>
</feature>
<dbReference type="EMBL" id="JARJCN010000017">
    <property type="protein sequence ID" value="KAJ7092902.1"/>
    <property type="molecule type" value="Genomic_DNA"/>
</dbReference>
<dbReference type="Proteomes" id="UP001222325">
    <property type="component" value="Unassembled WGS sequence"/>
</dbReference>
<gene>
    <name evidence="2" type="ORF">B0H15DRAFT_832925</name>
</gene>
<organism evidence="2 3">
    <name type="scientific">Mycena belliarum</name>
    <dbReference type="NCBI Taxonomy" id="1033014"/>
    <lineage>
        <taxon>Eukaryota</taxon>
        <taxon>Fungi</taxon>
        <taxon>Dikarya</taxon>
        <taxon>Basidiomycota</taxon>
        <taxon>Agaricomycotina</taxon>
        <taxon>Agaricomycetes</taxon>
        <taxon>Agaricomycetidae</taxon>
        <taxon>Agaricales</taxon>
        <taxon>Marasmiineae</taxon>
        <taxon>Mycenaceae</taxon>
        <taxon>Mycena</taxon>
    </lineage>
</organism>
<dbReference type="Pfam" id="PF12937">
    <property type="entry name" value="F-box-like"/>
    <property type="match status" value="1"/>
</dbReference>
<comment type="caution">
    <text evidence="2">The sequence shown here is derived from an EMBL/GenBank/DDBJ whole genome shotgun (WGS) entry which is preliminary data.</text>
</comment>
<dbReference type="InterPro" id="IPR036047">
    <property type="entry name" value="F-box-like_dom_sf"/>
</dbReference>
<proteinExistence type="predicted"/>
<protein>
    <recommendedName>
        <fullName evidence="1">F-box domain-containing protein</fullName>
    </recommendedName>
</protein>
<evidence type="ECO:0000259" key="1">
    <source>
        <dbReference type="PROSITE" id="PS50181"/>
    </source>
</evidence>
<dbReference type="PROSITE" id="PS50181">
    <property type="entry name" value="FBOX"/>
    <property type="match status" value="1"/>
</dbReference>
<reference evidence="2" key="1">
    <citation type="submission" date="2023-03" db="EMBL/GenBank/DDBJ databases">
        <title>Massive genome expansion in bonnet fungi (Mycena s.s.) driven by repeated elements and novel gene families across ecological guilds.</title>
        <authorList>
            <consortium name="Lawrence Berkeley National Laboratory"/>
            <person name="Harder C.B."/>
            <person name="Miyauchi S."/>
            <person name="Viragh M."/>
            <person name="Kuo A."/>
            <person name="Thoen E."/>
            <person name="Andreopoulos B."/>
            <person name="Lu D."/>
            <person name="Skrede I."/>
            <person name="Drula E."/>
            <person name="Henrissat B."/>
            <person name="Morin E."/>
            <person name="Kohler A."/>
            <person name="Barry K."/>
            <person name="LaButti K."/>
            <person name="Morin E."/>
            <person name="Salamov A."/>
            <person name="Lipzen A."/>
            <person name="Mereny Z."/>
            <person name="Hegedus B."/>
            <person name="Baldrian P."/>
            <person name="Stursova M."/>
            <person name="Weitz H."/>
            <person name="Taylor A."/>
            <person name="Grigoriev I.V."/>
            <person name="Nagy L.G."/>
            <person name="Martin F."/>
            <person name="Kauserud H."/>
        </authorList>
    </citation>
    <scope>NUCLEOTIDE SEQUENCE</scope>
    <source>
        <strain evidence="2">CBHHK173m</strain>
    </source>
</reference>
<keyword evidence="3" id="KW-1185">Reference proteome</keyword>
<dbReference type="CDD" id="cd09917">
    <property type="entry name" value="F-box_SF"/>
    <property type="match status" value="1"/>
</dbReference>
<dbReference type="Gene3D" id="1.20.1280.50">
    <property type="match status" value="1"/>
</dbReference>
<sequence length="544" mass="59328">MTLFKKWASSKPAVNVKRFTAPPPPDGPERGLPTLPNELIPGVLTLLDSRSLYRVAQVSKRFNELSTRAWLSRHGVKPVQMSSGHIVIHSDLPGEAFSALRSALFLRARPLKGLTCIMPFLVGAKTIQQLDALLSWFTPPITRLTTTDIDFGADMIPHATSLKSTAQALSRLLSTIAADSPTTVFILQDGLFTCRPGALRRWNPATGHYESGWGDSVTTYANIHMHDGSHQRVPTIRSLQTLSTQYPLHPTAPAPFNQWKLVVIDAASLTDLQLSIRLASHEWDAVLDALALPALVCVGLWAETISTATSTRFFNRHPTLRTLKYISPTVDALPSGAAPLRLPRLESVDALAPYLIFLLSPHVPPEFCVNDADSDPDPELASPARFPRLTHIELRPELASPVRFPRLAHIELRPHARLPAALLLASTHTPLRALTLWSLTPAHLPAAAAADAATAWSTFPAVHRLTLNEIHASAVLAAGLPALLTHAFPALRHVEVNYSWAGNGDISRRQMAREQRAFVKQVKAASPGVHTCVFDGREQTVGGV</sequence>
<evidence type="ECO:0000313" key="2">
    <source>
        <dbReference type="EMBL" id="KAJ7092902.1"/>
    </source>
</evidence>